<dbReference type="SUPFAM" id="SSF55729">
    <property type="entry name" value="Acyl-CoA N-acyltransferases (Nat)"/>
    <property type="match status" value="1"/>
</dbReference>
<dbReference type="InterPro" id="IPR016181">
    <property type="entry name" value="Acyl_CoA_acyltransferase"/>
</dbReference>
<sequence>MKVEKVVSKEHNKEFTEFSARLFSDDSNYIRPLDKDIENVFDTKKNKFFRFGECERFLFLNDKKETVGKIAVFINKKYEQDQPTGGIGFFDCINDQETANFIFDFAKDRVQEKGMEAMDGPINFGERDRFWGLLIEGFSEPLFGMNYNPPYYKELFENYGFQIYFNQLCFGRKIHDPVAENFLEMHQRISKVKTISAKRMKVKNLEKFAVDFTEIYNKAWANHGEGKQLTNAQTLKLFLTLKPVINDHISWFIYENEKPIAMWMNIPDLNQWFKYLDGKFGLWQKLKFLFVKKLRKNKKMVGLVFGIVPEWQKKGIDGFMIWEGTRHFRKTTDFEDYEMQWIGDFNPKMMKIAENLETEVTRKLATYRYLFDREKEFERHPVL</sequence>
<dbReference type="InterPro" id="IPR039968">
    <property type="entry name" value="BcerS-like"/>
</dbReference>
<proteinExistence type="predicted"/>
<evidence type="ECO:0000313" key="2">
    <source>
        <dbReference type="Proteomes" id="UP000660070"/>
    </source>
</evidence>
<evidence type="ECO:0000313" key="1">
    <source>
        <dbReference type="EMBL" id="MBF8458064.1"/>
    </source>
</evidence>
<evidence type="ECO:0008006" key="3">
    <source>
        <dbReference type="Google" id="ProtNLM"/>
    </source>
</evidence>
<comment type="caution">
    <text evidence="1">The sequence shown here is derived from an EMBL/GenBank/DDBJ whole genome shotgun (WGS) entry which is preliminary data.</text>
</comment>
<dbReference type="PANTHER" id="PTHR41368">
    <property type="entry name" value="PROTEIN YGHO"/>
    <property type="match status" value="1"/>
</dbReference>
<protein>
    <recommendedName>
        <fullName evidence="3">N-acetyltransferase domain-containing protein</fullName>
    </recommendedName>
</protein>
<dbReference type="PANTHER" id="PTHR41368:SF1">
    <property type="entry name" value="PROTEIN YGHO"/>
    <property type="match status" value="1"/>
</dbReference>
<organism evidence="1 2">
    <name type="scientific">Kaistella gelatinilytica</name>
    <dbReference type="NCBI Taxonomy" id="2787636"/>
    <lineage>
        <taxon>Bacteria</taxon>
        <taxon>Pseudomonadati</taxon>
        <taxon>Bacteroidota</taxon>
        <taxon>Flavobacteriia</taxon>
        <taxon>Flavobacteriales</taxon>
        <taxon>Weeksellaceae</taxon>
        <taxon>Chryseobacterium group</taxon>
        <taxon>Kaistella</taxon>
    </lineage>
</organism>
<reference evidence="1 2" key="1">
    <citation type="submission" date="2020-11" db="EMBL/GenBank/DDBJ databases">
        <title>Kaistella gelatinilytica sp. nov., a flavobacterium isolated from Antarctic Soil.</title>
        <authorList>
            <person name="Li J."/>
        </authorList>
    </citation>
    <scope>NUCLEOTIDE SEQUENCE [LARGE SCALE GENOMIC DNA]</scope>
    <source>
        <strain evidence="1 2">G5-32</strain>
    </source>
</reference>
<dbReference type="RefSeq" id="WP_196080540.1">
    <property type="nucleotide sequence ID" value="NZ_JADPVI010000004.1"/>
</dbReference>
<gene>
    <name evidence="1" type="ORF">IV494_12850</name>
</gene>
<dbReference type="EMBL" id="JADPVI010000004">
    <property type="protein sequence ID" value="MBF8458064.1"/>
    <property type="molecule type" value="Genomic_DNA"/>
</dbReference>
<accession>A0ABS0FEC3</accession>
<dbReference type="Proteomes" id="UP000660070">
    <property type="component" value="Unassembled WGS sequence"/>
</dbReference>
<name>A0ABS0FEC3_9FLAO</name>
<keyword evidence="2" id="KW-1185">Reference proteome</keyword>